<evidence type="ECO:0000256" key="1">
    <source>
        <dbReference type="SAM" id="MobiDB-lite"/>
    </source>
</evidence>
<reference evidence="2" key="1">
    <citation type="submission" date="2022-05" db="EMBL/GenBank/DDBJ databases">
        <authorList>
            <person name="Cao W."/>
            <person name="Jia N."/>
            <person name="Lam T.T.-Y."/>
            <person name="Ni X."/>
            <person name="Liu J."/>
        </authorList>
    </citation>
    <scope>NUCLEOTIDE SEQUENCE</scope>
    <source>
        <strain evidence="2">TIGMIC 1</strain>
    </source>
</reference>
<feature type="region of interest" description="Disordered" evidence="1">
    <location>
        <begin position="393"/>
        <end position="414"/>
    </location>
</feature>
<sequence length="540" mass="61524">MMNDFENTKSGGLSPPTVSGTVKFSPAVIDDSVPQPGLNEQIVEGFTARDLEEERLIRSRSNSVASSCFDENQKFIDRVTRSRDTMELDFREISRRIYKIYRPPFHDLTPTGVFGIAMTYKVKYGCPAAEHWDVKLSTRDDSICCYQRTVRPGCGPGIFFYLNSTACYHCGDVSPEVTAKVQEITAIGDMMENLLEELNDDVEFATSLAKRFSVQRNWWRIAAKALLLKAQKNGMVAAKEAKKLATCSIPCVKPWFDKQLFCGFRVSMKIQNHTIYSRGFDFSRSSTSSGDDILCTVRQDAKFWNGEDLVFTPKGMAKVFFRKKSKSDEKWRWLMAKSMGMTLDAAYKFFANFTNDESIPDVVPASMGEQPHPISIVREERVEFITVSEKLPPVEDVKNHPPPPPLPQDFEERRGEGPWNGDLFLKEPGVTGVARRAAFMHTYPDWVRRVSRSAFREFSRDLTLRGDAVPTWSENNLIVNPLESFKPVGRLKRVNPGPSTNVHEELLSQIRNVNTKEREFRDPRKERVDRLGLHLGFVVR</sequence>
<organism evidence="2">
    <name type="scientific">Chuzhou tick virus 1</name>
    <dbReference type="NCBI Taxonomy" id="2972182"/>
    <lineage>
        <taxon>Viruses</taxon>
        <taxon>Riboviria</taxon>
        <taxon>Orthornavirae</taxon>
        <taxon>Pisuviricota</taxon>
        <taxon>Duplopiviricetes</taxon>
        <taxon>Durnavirales</taxon>
        <taxon>Hypoviridae</taxon>
    </lineage>
</organism>
<dbReference type="EMBL" id="ON746395">
    <property type="protein sequence ID" value="UYL95330.1"/>
    <property type="molecule type" value="Genomic_RNA"/>
</dbReference>
<proteinExistence type="predicted"/>
<protein>
    <submittedName>
        <fullName evidence="2">Polyprotein</fullName>
    </submittedName>
</protein>
<accession>A0A9E8AD33</accession>
<evidence type="ECO:0000313" key="2">
    <source>
        <dbReference type="EMBL" id="UYL95330.1"/>
    </source>
</evidence>
<name>A0A9E8AD33_9VIRU</name>